<keyword evidence="2" id="KW-1185">Reference proteome</keyword>
<dbReference type="EMBL" id="FXAT01000003">
    <property type="protein sequence ID" value="SMG39805.1"/>
    <property type="molecule type" value="Genomic_DNA"/>
</dbReference>
<accession>A0A1X7KET9</accession>
<gene>
    <name evidence="1" type="ORF">SAMN06265784_103710</name>
</gene>
<dbReference type="Proteomes" id="UP000193228">
    <property type="component" value="Unassembled WGS sequence"/>
</dbReference>
<organism evidence="1 2">
    <name type="scientific">Paraburkholderia susongensis</name>
    <dbReference type="NCBI Taxonomy" id="1515439"/>
    <lineage>
        <taxon>Bacteria</taxon>
        <taxon>Pseudomonadati</taxon>
        <taxon>Pseudomonadota</taxon>
        <taxon>Betaproteobacteria</taxon>
        <taxon>Burkholderiales</taxon>
        <taxon>Burkholderiaceae</taxon>
        <taxon>Paraburkholderia</taxon>
    </lineage>
</organism>
<dbReference type="AlphaFoldDB" id="A0A1X7KET9"/>
<protein>
    <submittedName>
        <fullName evidence="1">Uncharacterized protein</fullName>
    </submittedName>
</protein>
<sequence length="137" mass="14697">MPTVNTYIPQVSSLIFDTEEGARKASACIEFGGWNAEQATLTPIKVGALLAMPGAPTLTWVMDSLAAAVEAGHVDPETCLNQLFASPSDMRDMRAVLRDEGRDLWLSDRHRGALLKLGAASIDLVSYADVASFFDPA</sequence>
<evidence type="ECO:0000313" key="2">
    <source>
        <dbReference type="Proteomes" id="UP000193228"/>
    </source>
</evidence>
<reference evidence="2" key="1">
    <citation type="submission" date="2017-04" db="EMBL/GenBank/DDBJ databases">
        <authorList>
            <person name="Varghese N."/>
            <person name="Submissions S."/>
        </authorList>
    </citation>
    <scope>NUCLEOTIDE SEQUENCE [LARGE SCALE GENOMIC DNA]</scope>
    <source>
        <strain evidence="2">LMG 29540</strain>
    </source>
</reference>
<name>A0A1X7KET9_9BURK</name>
<proteinExistence type="predicted"/>
<evidence type="ECO:0000313" key="1">
    <source>
        <dbReference type="EMBL" id="SMG39805.1"/>
    </source>
</evidence>